<dbReference type="PRINTS" id="PR00412">
    <property type="entry name" value="EPOXHYDRLASE"/>
</dbReference>
<feature type="domain" description="Epoxide hydrolase N-terminal" evidence="4">
    <location>
        <begin position="139"/>
        <end position="255"/>
    </location>
</feature>
<reference evidence="5" key="1">
    <citation type="submission" date="2022-10" db="EMBL/GenBank/DDBJ databases">
        <title>Culturing micro-colonial fungi from biological soil crusts in the Mojave desert and describing Neophaeococcomyces mojavensis, and introducing the new genera and species Taxawa tesnikishii.</title>
        <authorList>
            <person name="Kurbessoian T."/>
            <person name="Stajich J.E."/>
        </authorList>
    </citation>
    <scope>NUCLEOTIDE SEQUENCE</scope>
    <source>
        <strain evidence="5">TK_41</strain>
    </source>
</reference>
<gene>
    <name evidence="5" type="ORF">H2200_012645</name>
</gene>
<evidence type="ECO:0000256" key="1">
    <source>
        <dbReference type="ARBA" id="ARBA00010088"/>
    </source>
</evidence>
<dbReference type="InterPro" id="IPR029058">
    <property type="entry name" value="AB_hydrolase_fold"/>
</dbReference>
<name>A0AA38WXC9_9EURO</name>
<protein>
    <recommendedName>
        <fullName evidence="4">Epoxide hydrolase N-terminal domain-containing protein</fullName>
    </recommendedName>
</protein>
<sequence length="540" mass="59925">MLITVAAKKLDLGRSYDWYDYYSIQPNELARSDVSLVGCYFWYSLASHALPRTTSFLGFILPRDLKSHTLPPPTQASTSSGSGCRSLDPADELKADLVQVQSIRSGLGQDEPLSTSVVAKATSSTDLNLNYNATFTESIEPFTIYVKEEFLQQTRLKASLTRFVDEYAQPDLIDGPSSAFARRVAAYWADTYDWRQIEASINAKLPQFTTLVHPSPSPANHTLPVPLHFVHRRSNRSDAIPLLFVHGWPGSFLEVESLLAQLTNPPNASLPAFHVVAPSIPGYGFSPSPQARGFGYRAAGSTFHGLMLKLGYPEYVFQGGDAGDFINRYAAHDFPDSVMAGLSNFWIVPPTQEDLDKFRRGESTDDEKYIINLLGKFFSKDWGYGQIQQTRPLKLAHAMTDSPVGLAMWIYDSVVAGVPDPSIWTEELLITWTMMHWIPGPYGAFSLYKNGAADGAISTTGINLLPYVSQPIAISEFPYDLWYHTPLEWARRGGNVLYRTVHETGGHFASLTNPELLLADIWKFFGKAGVVSGAEQEEVE</sequence>
<keyword evidence="2" id="KW-0058">Aromatic hydrocarbons catabolism</keyword>
<dbReference type="GO" id="GO:0097176">
    <property type="term" value="P:epoxide metabolic process"/>
    <property type="evidence" value="ECO:0007669"/>
    <property type="project" value="TreeGrafter"/>
</dbReference>
<comment type="similarity">
    <text evidence="1">Belongs to the peptidase S33 family.</text>
</comment>
<proteinExistence type="inferred from homology"/>
<dbReference type="Proteomes" id="UP001172673">
    <property type="component" value="Unassembled WGS sequence"/>
</dbReference>
<dbReference type="AlphaFoldDB" id="A0AA38WXC9"/>
<dbReference type="GO" id="GO:0004301">
    <property type="term" value="F:epoxide hydrolase activity"/>
    <property type="evidence" value="ECO:0007669"/>
    <property type="project" value="TreeGrafter"/>
</dbReference>
<organism evidence="5 6">
    <name type="scientific">Cladophialophora chaetospira</name>
    <dbReference type="NCBI Taxonomy" id="386627"/>
    <lineage>
        <taxon>Eukaryota</taxon>
        <taxon>Fungi</taxon>
        <taxon>Dikarya</taxon>
        <taxon>Ascomycota</taxon>
        <taxon>Pezizomycotina</taxon>
        <taxon>Eurotiomycetes</taxon>
        <taxon>Chaetothyriomycetidae</taxon>
        <taxon>Chaetothyriales</taxon>
        <taxon>Herpotrichiellaceae</taxon>
        <taxon>Cladophialophora</taxon>
    </lineage>
</organism>
<dbReference type="InterPro" id="IPR010497">
    <property type="entry name" value="Epoxide_hydro_N"/>
</dbReference>
<evidence type="ECO:0000313" key="6">
    <source>
        <dbReference type="Proteomes" id="UP001172673"/>
    </source>
</evidence>
<dbReference type="Gene3D" id="3.40.50.1820">
    <property type="entry name" value="alpha/beta hydrolase"/>
    <property type="match status" value="1"/>
</dbReference>
<dbReference type="InterPro" id="IPR000639">
    <property type="entry name" value="Epox_hydrolase-like"/>
</dbReference>
<accession>A0AA38WXC9</accession>
<comment type="caution">
    <text evidence="5">The sequence shown here is derived from an EMBL/GenBank/DDBJ whole genome shotgun (WGS) entry which is preliminary data.</text>
</comment>
<evidence type="ECO:0000313" key="5">
    <source>
        <dbReference type="EMBL" id="KAJ9602865.1"/>
    </source>
</evidence>
<keyword evidence="6" id="KW-1185">Reference proteome</keyword>
<dbReference type="SUPFAM" id="SSF53474">
    <property type="entry name" value="alpha/beta-Hydrolases"/>
    <property type="match status" value="1"/>
</dbReference>
<dbReference type="PANTHER" id="PTHR21661">
    <property type="entry name" value="EPOXIDE HYDROLASE 1-RELATED"/>
    <property type="match status" value="1"/>
</dbReference>
<evidence type="ECO:0000259" key="4">
    <source>
        <dbReference type="Pfam" id="PF06441"/>
    </source>
</evidence>
<dbReference type="Pfam" id="PF06441">
    <property type="entry name" value="EHN"/>
    <property type="match status" value="1"/>
</dbReference>
<dbReference type="PANTHER" id="PTHR21661:SF35">
    <property type="entry name" value="EPOXIDE HYDROLASE"/>
    <property type="match status" value="1"/>
</dbReference>
<dbReference type="EMBL" id="JAPDRK010000024">
    <property type="protein sequence ID" value="KAJ9602865.1"/>
    <property type="molecule type" value="Genomic_DNA"/>
</dbReference>
<keyword evidence="3" id="KW-0378">Hydrolase</keyword>
<evidence type="ECO:0000256" key="2">
    <source>
        <dbReference type="ARBA" id="ARBA00022797"/>
    </source>
</evidence>
<evidence type="ECO:0000256" key="3">
    <source>
        <dbReference type="ARBA" id="ARBA00022801"/>
    </source>
</evidence>